<keyword evidence="5" id="KW-1185">Reference proteome</keyword>
<dbReference type="Gene3D" id="2.120.10.80">
    <property type="entry name" value="Kelch-type beta propeller"/>
    <property type="match status" value="1"/>
</dbReference>
<evidence type="ECO:0000313" key="5">
    <source>
        <dbReference type="Proteomes" id="UP000318571"/>
    </source>
</evidence>
<keyword evidence="3" id="KW-0732">Signal</keyword>
<dbReference type="InterPro" id="IPR006652">
    <property type="entry name" value="Kelch_1"/>
</dbReference>
<dbReference type="PANTHER" id="PTHR45632:SF3">
    <property type="entry name" value="KELCH-LIKE PROTEIN 32"/>
    <property type="match status" value="1"/>
</dbReference>
<dbReference type="EMBL" id="VCGU01000010">
    <property type="protein sequence ID" value="TRY68775.1"/>
    <property type="molecule type" value="Genomic_DNA"/>
</dbReference>
<evidence type="ECO:0000256" key="2">
    <source>
        <dbReference type="ARBA" id="ARBA00022737"/>
    </source>
</evidence>
<dbReference type="SUPFAM" id="SSF117281">
    <property type="entry name" value="Kelch motif"/>
    <property type="match status" value="1"/>
</dbReference>
<comment type="caution">
    <text evidence="4">The sequence shown here is derived from an EMBL/GenBank/DDBJ whole genome shotgun (WGS) entry which is preliminary data.</text>
</comment>
<dbReference type="Pfam" id="PF01344">
    <property type="entry name" value="Kelch_1"/>
    <property type="match status" value="2"/>
</dbReference>
<organism evidence="4 5">
    <name type="scientific">Tigriopus californicus</name>
    <name type="common">Marine copepod</name>
    <dbReference type="NCBI Taxonomy" id="6832"/>
    <lineage>
        <taxon>Eukaryota</taxon>
        <taxon>Metazoa</taxon>
        <taxon>Ecdysozoa</taxon>
        <taxon>Arthropoda</taxon>
        <taxon>Crustacea</taxon>
        <taxon>Multicrustacea</taxon>
        <taxon>Hexanauplia</taxon>
        <taxon>Copepoda</taxon>
        <taxon>Harpacticoida</taxon>
        <taxon>Harpacticidae</taxon>
        <taxon>Tigriopus</taxon>
    </lineage>
</organism>
<keyword evidence="1" id="KW-0880">Kelch repeat</keyword>
<evidence type="ECO:0000313" key="4">
    <source>
        <dbReference type="EMBL" id="TRY68775.1"/>
    </source>
</evidence>
<accession>A0A553NTM1</accession>
<dbReference type="Proteomes" id="UP000318571">
    <property type="component" value="Chromosome 1"/>
</dbReference>
<name>A0A553NTM1_TIGCA</name>
<reference evidence="4 5" key="1">
    <citation type="journal article" date="2018" name="Nat. Ecol. Evol.">
        <title>Genomic signatures of mitonuclear coevolution across populations of Tigriopus californicus.</title>
        <authorList>
            <person name="Barreto F.S."/>
            <person name="Watson E.T."/>
            <person name="Lima T.G."/>
            <person name="Willett C.S."/>
            <person name="Edmands S."/>
            <person name="Li W."/>
            <person name="Burton R.S."/>
        </authorList>
    </citation>
    <scope>NUCLEOTIDE SEQUENCE [LARGE SCALE GENOMIC DNA]</scope>
    <source>
        <strain evidence="4 5">San Diego</strain>
    </source>
</reference>
<proteinExistence type="predicted"/>
<evidence type="ECO:0000256" key="1">
    <source>
        <dbReference type="ARBA" id="ARBA00022441"/>
    </source>
</evidence>
<protein>
    <submittedName>
        <fullName evidence="4">Uncharacterized protein</fullName>
    </submittedName>
</protein>
<dbReference type="PANTHER" id="PTHR45632">
    <property type="entry name" value="LD33804P"/>
    <property type="match status" value="1"/>
</dbReference>
<keyword evidence="2" id="KW-0677">Repeat</keyword>
<gene>
    <name evidence="4" type="ORF">TCAL_06193</name>
</gene>
<sequence>MQLWLFTFLPCMVAGGTSLLVGTGSSSDFEIVNLSDPDAICMQPKDYPHQTAWSVAGTLAGKPLICGGFNPPDKVGVTCHVYYQGGDSWYEGGWVNRIWSAGVNLTPRTFFMGGGSLSQIHNETFFIEDSGVAQGPDLPEERMAHCFIFVVGGNDGSLPVKTVYIYDFSTDEWTAQPPLKQVRSWAFCGSVTDSESGSVTEIVVAGGTFQTKPLATSEIFDLKTKSWRQGPSLPTPIFSGASVNHDQSFILVGGSDGVNARDELLTYDPELKEFVVLAAKLRKPRQDHVAIIVEDSPGLTC</sequence>
<dbReference type="SMART" id="SM00612">
    <property type="entry name" value="Kelch"/>
    <property type="match status" value="3"/>
</dbReference>
<feature type="signal peptide" evidence="3">
    <location>
        <begin position="1"/>
        <end position="18"/>
    </location>
</feature>
<evidence type="ECO:0000256" key="3">
    <source>
        <dbReference type="SAM" id="SignalP"/>
    </source>
</evidence>
<feature type="chain" id="PRO_5022093685" evidence="3">
    <location>
        <begin position="19"/>
        <end position="301"/>
    </location>
</feature>
<dbReference type="AlphaFoldDB" id="A0A553NTM1"/>
<dbReference type="InterPro" id="IPR015915">
    <property type="entry name" value="Kelch-typ_b-propeller"/>
</dbReference>